<dbReference type="GO" id="GO:0007143">
    <property type="term" value="P:female meiotic nuclear division"/>
    <property type="evidence" value="ECO:0007669"/>
    <property type="project" value="InterPro"/>
</dbReference>
<protein>
    <recommendedName>
        <fullName evidence="3">Protein XRI1</fullName>
    </recommendedName>
</protein>
<dbReference type="AlphaFoldDB" id="A0A2Z7BAR8"/>
<dbReference type="PANTHER" id="PTHR33385">
    <property type="entry name" value="PROTEIN XRI1"/>
    <property type="match status" value="1"/>
</dbReference>
<dbReference type="OrthoDB" id="691244at2759"/>
<dbReference type="EMBL" id="KV007509">
    <property type="protein sequence ID" value="KZV31392.1"/>
    <property type="molecule type" value="Genomic_DNA"/>
</dbReference>
<dbReference type="GO" id="GO:0007140">
    <property type="term" value="P:male meiotic nuclear division"/>
    <property type="evidence" value="ECO:0007669"/>
    <property type="project" value="InterPro"/>
</dbReference>
<name>A0A2Z7BAR8_9LAMI</name>
<gene>
    <name evidence="1" type="ORF">F511_05496</name>
</gene>
<organism evidence="1 2">
    <name type="scientific">Dorcoceras hygrometricum</name>
    <dbReference type="NCBI Taxonomy" id="472368"/>
    <lineage>
        <taxon>Eukaryota</taxon>
        <taxon>Viridiplantae</taxon>
        <taxon>Streptophyta</taxon>
        <taxon>Embryophyta</taxon>
        <taxon>Tracheophyta</taxon>
        <taxon>Spermatophyta</taxon>
        <taxon>Magnoliopsida</taxon>
        <taxon>eudicotyledons</taxon>
        <taxon>Gunneridae</taxon>
        <taxon>Pentapetalae</taxon>
        <taxon>asterids</taxon>
        <taxon>lamiids</taxon>
        <taxon>Lamiales</taxon>
        <taxon>Gesneriaceae</taxon>
        <taxon>Didymocarpoideae</taxon>
        <taxon>Trichosporeae</taxon>
        <taxon>Loxocarpinae</taxon>
        <taxon>Dorcoceras</taxon>
    </lineage>
</organism>
<sequence length="223" mass="24846">MESSDNGIWTPPSVEEAEFSTGYLEDVLFEFNCKRRRLFLFSEHQNQDLMDNSSSTMKCWASNFMQDDTMSQITKCDTISDMGTPEEAVSETYDCLSSSLKESLMDPQCTPDKENLCNIRDPIVSSGVNNDPKKKSKRALWKVVMSPFALVKPGGYEGDVTLNDINKRILMPPTRAVRHPVGEFASRPLVSPEGPGLSGKAVVAFTKIQTHGRGTVTIIRTRN</sequence>
<keyword evidence="2" id="KW-1185">Reference proteome</keyword>
<evidence type="ECO:0008006" key="3">
    <source>
        <dbReference type="Google" id="ProtNLM"/>
    </source>
</evidence>
<accession>A0A2Z7BAR8</accession>
<dbReference type="InterPro" id="IPR039933">
    <property type="entry name" value="XRI1"/>
</dbReference>
<reference evidence="1 2" key="1">
    <citation type="journal article" date="2015" name="Proc. Natl. Acad. Sci. U.S.A.">
        <title>The resurrection genome of Boea hygrometrica: A blueprint for survival of dehydration.</title>
        <authorList>
            <person name="Xiao L."/>
            <person name="Yang G."/>
            <person name="Zhang L."/>
            <person name="Yang X."/>
            <person name="Zhao S."/>
            <person name="Ji Z."/>
            <person name="Zhou Q."/>
            <person name="Hu M."/>
            <person name="Wang Y."/>
            <person name="Chen M."/>
            <person name="Xu Y."/>
            <person name="Jin H."/>
            <person name="Xiao X."/>
            <person name="Hu G."/>
            <person name="Bao F."/>
            <person name="Hu Y."/>
            <person name="Wan P."/>
            <person name="Li L."/>
            <person name="Deng X."/>
            <person name="Kuang T."/>
            <person name="Xiang C."/>
            <person name="Zhu J.K."/>
            <person name="Oliver M.J."/>
            <person name="He Y."/>
        </authorList>
    </citation>
    <scope>NUCLEOTIDE SEQUENCE [LARGE SCALE GENOMIC DNA]</scope>
    <source>
        <strain evidence="2">cv. XS01</strain>
    </source>
</reference>
<evidence type="ECO:0000313" key="1">
    <source>
        <dbReference type="EMBL" id="KZV31392.1"/>
    </source>
</evidence>
<dbReference type="PANTHER" id="PTHR33385:SF18">
    <property type="entry name" value="XRI1-LIKE PROTEIN"/>
    <property type="match status" value="1"/>
</dbReference>
<proteinExistence type="predicted"/>
<dbReference type="Proteomes" id="UP000250235">
    <property type="component" value="Unassembled WGS sequence"/>
</dbReference>
<evidence type="ECO:0000313" key="2">
    <source>
        <dbReference type="Proteomes" id="UP000250235"/>
    </source>
</evidence>